<dbReference type="EMBL" id="JAGMWT010000015">
    <property type="protein sequence ID" value="KAH7115985.1"/>
    <property type="molecule type" value="Genomic_DNA"/>
</dbReference>
<protein>
    <submittedName>
        <fullName evidence="4">Uncharacterized protein</fullName>
    </submittedName>
</protein>
<organism evidence="4 5">
    <name type="scientific">Dendryphion nanum</name>
    <dbReference type="NCBI Taxonomy" id="256645"/>
    <lineage>
        <taxon>Eukaryota</taxon>
        <taxon>Fungi</taxon>
        <taxon>Dikarya</taxon>
        <taxon>Ascomycota</taxon>
        <taxon>Pezizomycotina</taxon>
        <taxon>Dothideomycetes</taxon>
        <taxon>Pleosporomycetidae</taxon>
        <taxon>Pleosporales</taxon>
        <taxon>Torulaceae</taxon>
        <taxon>Dendryphion</taxon>
    </lineage>
</organism>
<feature type="chain" id="PRO_5040189592" evidence="3">
    <location>
        <begin position="22"/>
        <end position="295"/>
    </location>
</feature>
<evidence type="ECO:0000256" key="2">
    <source>
        <dbReference type="SAM" id="Phobius"/>
    </source>
</evidence>
<gene>
    <name evidence="4" type="ORF">B0J11DRAFT_114833</name>
</gene>
<dbReference type="AlphaFoldDB" id="A0A9P9IDZ4"/>
<feature type="transmembrane region" description="Helical" evidence="2">
    <location>
        <begin position="204"/>
        <end position="229"/>
    </location>
</feature>
<sequence length="295" mass="31050">MSPLFPTLLTLSFLLPNLAFAASDQKCYGLNGTPLDSSYAPCKPTSKHSGCCATNKTSGSPDICLDNGLCMATEGIYLGTIWQNGCTDATGSSNLCPKACPDTRTNFASLHPVSAWNIQTCSYGTYCCRELNDQRSCCGNATAPAITTSSLAAFISLPTPSTPSSSSLPSISPTPSPSSTSTPLSASPSPSPQPHQQCKPDHSAAVGGALGGILGSIILGLVGLILWMYKKEKRQRKLKEHYEEQFGQNFAYRRTIVVESDIVGDGDADAGTREELESRGSGKSGGLLEVRQIGK</sequence>
<comment type="caution">
    <text evidence="4">The sequence shown here is derived from an EMBL/GenBank/DDBJ whole genome shotgun (WGS) entry which is preliminary data.</text>
</comment>
<evidence type="ECO:0000313" key="5">
    <source>
        <dbReference type="Proteomes" id="UP000700596"/>
    </source>
</evidence>
<keyword evidence="3" id="KW-0732">Signal</keyword>
<keyword evidence="2" id="KW-1133">Transmembrane helix</keyword>
<feature type="region of interest" description="Disordered" evidence="1">
    <location>
        <begin position="264"/>
        <end position="295"/>
    </location>
</feature>
<dbReference type="Proteomes" id="UP000700596">
    <property type="component" value="Unassembled WGS sequence"/>
</dbReference>
<name>A0A9P9IDZ4_9PLEO</name>
<proteinExistence type="predicted"/>
<evidence type="ECO:0000256" key="3">
    <source>
        <dbReference type="SAM" id="SignalP"/>
    </source>
</evidence>
<reference evidence="4" key="1">
    <citation type="journal article" date="2021" name="Nat. Commun.">
        <title>Genetic determinants of endophytism in the Arabidopsis root mycobiome.</title>
        <authorList>
            <person name="Mesny F."/>
            <person name="Miyauchi S."/>
            <person name="Thiergart T."/>
            <person name="Pickel B."/>
            <person name="Atanasova L."/>
            <person name="Karlsson M."/>
            <person name="Huettel B."/>
            <person name="Barry K.W."/>
            <person name="Haridas S."/>
            <person name="Chen C."/>
            <person name="Bauer D."/>
            <person name="Andreopoulos W."/>
            <person name="Pangilinan J."/>
            <person name="LaButti K."/>
            <person name="Riley R."/>
            <person name="Lipzen A."/>
            <person name="Clum A."/>
            <person name="Drula E."/>
            <person name="Henrissat B."/>
            <person name="Kohler A."/>
            <person name="Grigoriev I.V."/>
            <person name="Martin F.M."/>
            <person name="Hacquard S."/>
        </authorList>
    </citation>
    <scope>NUCLEOTIDE SEQUENCE</scope>
    <source>
        <strain evidence="4">MPI-CAGE-CH-0243</strain>
    </source>
</reference>
<keyword evidence="5" id="KW-1185">Reference proteome</keyword>
<keyword evidence="2" id="KW-0812">Transmembrane</keyword>
<dbReference type="OrthoDB" id="5215637at2759"/>
<feature type="compositionally biased region" description="Basic and acidic residues" evidence="1">
    <location>
        <begin position="270"/>
        <end position="280"/>
    </location>
</feature>
<feature type="signal peptide" evidence="3">
    <location>
        <begin position="1"/>
        <end position="21"/>
    </location>
</feature>
<feature type="region of interest" description="Disordered" evidence="1">
    <location>
        <begin position="160"/>
        <end position="202"/>
    </location>
</feature>
<accession>A0A9P9IDZ4</accession>
<feature type="compositionally biased region" description="Low complexity" evidence="1">
    <location>
        <begin position="160"/>
        <end position="188"/>
    </location>
</feature>
<keyword evidence="2" id="KW-0472">Membrane</keyword>
<evidence type="ECO:0000313" key="4">
    <source>
        <dbReference type="EMBL" id="KAH7115985.1"/>
    </source>
</evidence>
<evidence type="ECO:0000256" key="1">
    <source>
        <dbReference type="SAM" id="MobiDB-lite"/>
    </source>
</evidence>